<proteinExistence type="predicted"/>
<organism evidence="1">
    <name type="scientific">Anguilla anguilla</name>
    <name type="common">European freshwater eel</name>
    <name type="synonym">Muraena anguilla</name>
    <dbReference type="NCBI Taxonomy" id="7936"/>
    <lineage>
        <taxon>Eukaryota</taxon>
        <taxon>Metazoa</taxon>
        <taxon>Chordata</taxon>
        <taxon>Craniata</taxon>
        <taxon>Vertebrata</taxon>
        <taxon>Euteleostomi</taxon>
        <taxon>Actinopterygii</taxon>
        <taxon>Neopterygii</taxon>
        <taxon>Teleostei</taxon>
        <taxon>Anguilliformes</taxon>
        <taxon>Anguillidae</taxon>
        <taxon>Anguilla</taxon>
    </lineage>
</organism>
<reference evidence="1" key="1">
    <citation type="submission" date="2014-11" db="EMBL/GenBank/DDBJ databases">
        <authorList>
            <person name="Amaro Gonzalez C."/>
        </authorList>
    </citation>
    <scope>NUCLEOTIDE SEQUENCE</scope>
</reference>
<reference evidence="1" key="2">
    <citation type="journal article" date="2015" name="Fish Shellfish Immunol.">
        <title>Early steps in the European eel (Anguilla anguilla)-Vibrio vulnificus interaction in the gills: Role of the RtxA13 toxin.</title>
        <authorList>
            <person name="Callol A."/>
            <person name="Pajuelo D."/>
            <person name="Ebbesson L."/>
            <person name="Teles M."/>
            <person name="MacKenzie S."/>
            <person name="Amaro C."/>
        </authorList>
    </citation>
    <scope>NUCLEOTIDE SEQUENCE</scope>
</reference>
<dbReference type="EMBL" id="GBXM01062568">
    <property type="protein sequence ID" value="JAH46009.1"/>
    <property type="molecule type" value="Transcribed_RNA"/>
</dbReference>
<name>A0A0E9SXC5_ANGAN</name>
<sequence length="35" mass="4116">MKRSATLQQDHNVLLVKLKCDAIWCFKLSSLFQHL</sequence>
<evidence type="ECO:0000313" key="1">
    <source>
        <dbReference type="EMBL" id="JAH46009.1"/>
    </source>
</evidence>
<dbReference type="AlphaFoldDB" id="A0A0E9SXC5"/>
<accession>A0A0E9SXC5</accession>
<protein>
    <submittedName>
        <fullName evidence="1">Uncharacterized protein</fullName>
    </submittedName>
</protein>